<comment type="similarity">
    <text evidence="1 7">Belongs to the cytochrome P450 family.</text>
</comment>
<dbReference type="RefSeq" id="WP_369046712.1">
    <property type="nucleotide sequence ID" value="NZ_CP163302.1"/>
</dbReference>
<keyword evidence="6 7" id="KW-0503">Monooxygenase</keyword>
<feature type="region of interest" description="Disordered" evidence="8">
    <location>
        <begin position="439"/>
        <end position="470"/>
    </location>
</feature>
<sequence>MTLTCPFTGVTADAAGDAPSPGAETAVVRLATPELPPYSHELDWPEGLEPFKVVDDGSQGDPYAHYRWMLENAPVLRAASPVSDVWFISRFDDVRKALRAPKVFSSEVVRPVPLTFLTLIDAPDHSRLRQIVAKAFTPKAINLFEDRIRETAGKLLDELIARGGGDVVEEYAIPLSMSTISALLDVPAEDFDKMKFWSDETFSYFGRLARNAPGTGTDEESANAFFAYLKDTMERLYAEGNESVGGHIARMWKEGQLSEKEAKELCAFVFIAGHDTTTILLANAFRVFTEQPGLLDRIQANPADADAFVEELARYRGTVQRVSRITTEEVEVAGVTLPKGAIVRLMPAAANHDAAKYPNPDEFDIDRDTNGHLGFGHGVHACLGAPLARLETRITTEILGRRLAHIALDPAHEIEYVRGNNLTNSGPERLVVTVEARNGTSQNTASQSTGSQNTASQDTTSQNTAEVRHA</sequence>
<evidence type="ECO:0000256" key="5">
    <source>
        <dbReference type="ARBA" id="ARBA00023004"/>
    </source>
</evidence>
<keyword evidence="2 7" id="KW-0349">Heme</keyword>
<evidence type="ECO:0000313" key="9">
    <source>
        <dbReference type="EMBL" id="XDP46384.1"/>
    </source>
</evidence>
<dbReference type="Gene3D" id="1.10.630.10">
    <property type="entry name" value="Cytochrome P450"/>
    <property type="match status" value="1"/>
</dbReference>
<evidence type="ECO:0000256" key="4">
    <source>
        <dbReference type="ARBA" id="ARBA00023002"/>
    </source>
</evidence>
<dbReference type="KEGG" id="spue:AB5L97_05080"/>
<dbReference type="SUPFAM" id="SSF48264">
    <property type="entry name" value="Cytochrome P450"/>
    <property type="match status" value="1"/>
</dbReference>
<evidence type="ECO:0000256" key="2">
    <source>
        <dbReference type="ARBA" id="ARBA00022617"/>
    </source>
</evidence>
<name>A0AB39L628_9MICC</name>
<dbReference type="InterPro" id="IPR036396">
    <property type="entry name" value="Cyt_P450_sf"/>
</dbReference>
<dbReference type="InterPro" id="IPR002397">
    <property type="entry name" value="Cyt_P450_B"/>
</dbReference>
<dbReference type="PANTHER" id="PTHR46696:SF6">
    <property type="entry name" value="P450, PUTATIVE (EUROFUNG)-RELATED"/>
    <property type="match status" value="1"/>
</dbReference>
<dbReference type="InterPro" id="IPR017972">
    <property type="entry name" value="Cyt_P450_CS"/>
</dbReference>
<evidence type="ECO:0000256" key="8">
    <source>
        <dbReference type="SAM" id="MobiDB-lite"/>
    </source>
</evidence>
<keyword evidence="5 7" id="KW-0408">Iron</keyword>
<dbReference type="GO" id="GO:0020037">
    <property type="term" value="F:heme binding"/>
    <property type="evidence" value="ECO:0007669"/>
    <property type="project" value="InterPro"/>
</dbReference>
<dbReference type="Pfam" id="PF00067">
    <property type="entry name" value="p450"/>
    <property type="match status" value="1"/>
</dbReference>
<evidence type="ECO:0000256" key="7">
    <source>
        <dbReference type="RuleBase" id="RU000461"/>
    </source>
</evidence>
<evidence type="ECO:0000256" key="6">
    <source>
        <dbReference type="ARBA" id="ARBA00023033"/>
    </source>
</evidence>
<reference evidence="9" key="1">
    <citation type="submission" date="2024-07" db="EMBL/GenBank/DDBJ databases">
        <authorList>
            <person name="fu j."/>
        </authorList>
    </citation>
    <scope>NUCLEOTIDE SEQUENCE</scope>
    <source>
        <strain evidence="9">P10A9</strain>
    </source>
</reference>
<protein>
    <submittedName>
        <fullName evidence="9">Cytochrome P450</fullName>
    </submittedName>
</protein>
<dbReference type="PANTHER" id="PTHR46696">
    <property type="entry name" value="P450, PUTATIVE (EUROFUNG)-RELATED"/>
    <property type="match status" value="1"/>
</dbReference>
<dbReference type="FunFam" id="1.10.630.10:FF:000018">
    <property type="entry name" value="Cytochrome P450 monooxygenase"/>
    <property type="match status" value="1"/>
</dbReference>
<accession>A0AB39L628</accession>
<dbReference type="AlphaFoldDB" id="A0AB39L628"/>
<dbReference type="PRINTS" id="PR00359">
    <property type="entry name" value="BP450"/>
</dbReference>
<evidence type="ECO:0000256" key="3">
    <source>
        <dbReference type="ARBA" id="ARBA00022723"/>
    </source>
</evidence>
<dbReference type="PROSITE" id="PS00086">
    <property type="entry name" value="CYTOCHROME_P450"/>
    <property type="match status" value="1"/>
</dbReference>
<dbReference type="InterPro" id="IPR001128">
    <property type="entry name" value="Cyt_P450"/>
</dbReference>
<dbReference type="GO" id="GO:0005506">
    <property type="term" value="F:iron ion binding"/>
    <property type="evidence" value="ECO:0007669"/>
    <property type="project" value="InterPro"/>
</dbReference>
<keyword evidence="4 7" id="KW-0560">Oxidoreductase</keyword>
<proteinExistence type="inferred from homology"/>
<evidence type="ECO:0000256" key="1">
    <source>
        <dbReference type="ARBA" id="ARBA00010617"/>
    </source>
</evidence>
<dbReference type="EMBL" id="CP163302">
    <property type="protein sequence ID" value="XDP46384.1"/>
    <property type="molecule type" value="Genomic_DNA"/>
</dbReference>
<dbReference type="GO" id="GO:0004497">
    <property type="term" value="F:monooxygenase activity"/>
    <property type="evidence" value="ECO:0007669"/>
    <property type="project" value="UniProtKB-KW"/>
</dbReference>
<gene>
    <name evidence="9" type="ORF">AB5L97_05080</name>
</gene>
<dbReference type="GO" id="GO:0016705">
    <property type="term" value="F:oxidoreductase activity, acting on paired donors, with incorporation or reduction of molecular oxygen"/>
    <property type="evidence" value="ECO:0007669"/>
    <property type="project" value="InterPro"/>
</dbReference>
<keyword evidence="3 7" id="KW-0479">Metal-binding</keyword>
<organism evidence="9">
    <name type="scientific">Sinomonas puerhi</name>
    <dbReference type="NCBI Taxonomy" id="3238584"/>
    <lineage>
        <taxon>Bacteria</taxon>
        <taxon>Bacillati</taxon>
        <taxon>Actinomycetota</taxon>
        <taxon>Actinomycetes</taxon>
        <taxon>Micrococcales</taxon>
        <taxon>Micrococcaceae</taxon>
        <taxon>Sinomonas</taxon>
    </lineage>
</organism>